<name>A0A6N3AUL2_9BACT</name>
<evidence type="ECO:0000313" key="2">
    <source>
        <dbReference type="EMBL" id="VYT93326.1"/>
    </source>
</evidence>
<evidence type="ECO:0000256" key="1">
    <source>
        <dbReference type="SAM" id="MobiDB-lite"/>
    </source>
</evidence>
<dbReference type="AlphaFoldDB" id="A0A6N3AUL2"/>
<accession>A0A6N3AUL2</accession>
<feature type="region of interest" description="Disordered" evidence="1">
    <location>
        <begin position="1"/>
        <end position="50"/>
    </location>
</feature>
<proteinExistence type="predicted"/>
<organism evidence="2">
    <name type="scientific">Paraprevotella clara</name>
    <dbReference type="NCBI Taxonomy" id="454154"/>
    <lineage>
        <taxon>Bacteria</taxon>
        <taxon>Pseudomonadati</taxon>
        <taxon>Bacteroidota</taxon>
        <taxon>Bacteroidia</taxon>
        <taxon>Bacteroidales</taxon>
        <taxon>Prevotellaceae</taxon>
        <taxon>Paraprevotella</taxon>
    </lineage>
</organism>
<dbReference type="EMBL" id="CACRUT010000008">
    <property type="protein sequence ID" value="VYT93326.1"/>
    <property type="molecule type" value="Genomic_DNA"/>
</dbReference>
<feature type="compositionally biased region" description="Basic and acidic residues" evidence="1">
    <location>
        <begin position="18"/>
        <end position="39"/>
    </location>
</feature>
<gene>
    <name evidence="2" type="ORF">PCLFYP37_01509</name>
</gene>
<sequence length="72" mass="8370">MRMDFSTYLPVWGGSLEKPSKETKNNYRKPENQSQHDDFPICGKNKRRKRNIKGILSLLTSSEPSGSFRKRP</sequence>
<protein>
    <submittedName>
        <fullName evidence="2">Uncharacterized protein</fullName>
    </submittedName>
</protein>
<reference evidence="2" key="1">
    <citation type="submission" date="2019-11" db="EMBL/GenBank/DDBJ databases">
        <authorList>
            <person name="Feng L."/>
        </authorList>
    </citation>
    <scope>NUCLEOTIDE SEQUENCE</scope>
    <source>
        <strain evidence="2">PclaraLFYP37</strain>
    </source>
</reference>